<dbReference type="EMBL" id="CAJVPP010004138">
    <property type="protein sequence ID" value="CAG8644369.1"/>
    <property type="molecule type" value="Genomic_DNA"/>
</dbReference>
<evidence type="ECO:0000256" key="1">
    <source>
        <dbReference type="SAM" id="Phobius"/>
    </source>
</evidence>
<proteinExistence type="predicted"/>
<dbReference type="AlphaFoldDB" id="A0A9N9DKN8"/>
<reference evidence="2" key="1">
    <citation type="submission" date="2021-06" db="EMBL/GenBank/DDBJ databases">
        <authorList>
            <person name="Kallberg Y."/>
            <person name="Tangrot J."/>
            <person name="Rosling A."/>
        </authorList>
    </citation>
    <scope>NUCLEOTIDE SEQUENCE</scope>
    <source>
        <strain evidence="2">87-6 pot B 2015</strain>
    </source>
</reference>
<protein>
    <submittedName>
        <fullName evidence="2">6258_t:CDS:1</fullName>
    </submittedName>
</protein>
<keyword evidence="1" id="KW-0812">Transmembrane</keyword>
<organism evidence="2 3">
    <name type="scientific">Funneliformis mosseae</name>
    <name type="common">Endomycorrhizal fungus</name>
    <name type="synonym">Glomus mosseae</name>
    <dbReference type="NCBI Taxonomy" id="27381"/>
    <lineage>
        <taxon>Eukaryota</taxon>
        <taxon>Fungi</taxon>
        <taxon>Fungi incertae sedis</taxon>
        <taxon>Mucoromycota</taxon>
        <taxon>Glomeromycotina</taxon>
        <taxon>Glomeromycetes</taxon>
        <taxon>Glomerales</taxon>
        <taxon>Glomeraceae</taxon>
        <taxon>Funneliformis</taxon>
    </lineage>
</organism>
<comment type="caution">
    <text evidence="2">The sequence shown here is derived from an EMBL/GenBank/DDBJ whole genome shotgun (WGS) entry which is preliminary data.</text>
</comment>
<evidence type="ECO:0000313" key="2">
    <source>
        <dbReference type="EMBL" id="CAG8644369.1"/>
    </source>
</evidence>
<gene>
    <name evidence="2" type="ORF">FMOSSE_LOCUS11156</name>
</gene>
<keyword evidence="1" id="KW-1133">Transmembrane helix</keyword>
<feature type="transmembrane region" description="Helical" evidence="1">
    <location>
        <begin position="78"/>
        <end position="97"/>
    </location>
</feature>
<sequence>MTGYKFIQDIYEANPSTNSKKFQNFNEQEIREKKNQVYTQQQQGLIGGSSSNNDLNPNANNDKIAEIKSNKVSSNMKFGLALISAIILIISILDHLLQKSPSFIRKFADTTNNILAEINSLDIPTENTITEHTVACSRVANVIERSPAFRCHGKKMAMGLRNFGERILIASRTLQNMHNKGSSVYQSFDEEIESMMHRLNSNYIRQVDDNQYFKDKFDELRKKIKDYRQLVERAQMSVLNAEAVRHDTEGYIYGGLREAEKYICDRNSAYSVDIDKVKQEFVMVENMLQHLYVTAVNLDKMRKFLEVYEDRLLDVSAGFSEIEYDKFKITKEDLKYLRLGVEKSKAYHYKYSKRQIST</sequence>
<keyword evidence="3" id="KW-1185">Reference proteome</keyword>
<evidence type="ECO:0000313" key="3">
    <source>
        <dbReference type="Proteomes" id="UP000789375"/>
    </source>
</evidence>
<name>A0A9N9DKN8_FUNMO</name>
<keyword evidence="1" id="KW-0472">Membrane</keyword>
<accession>A0A9N9DKN8</accession>
<dbReference type="Proteomes" id="UP000789375">
    <property type="component" value="Unassembled WGS sequence"/>
</dbReference>